<dbReference type="PANTHER" id="PTHR37535">
    <property type="entry name" value="FLUG DOMAIN PROTEIN"/>
    <property type="match status" value="1"/>
</dbReference>
<dbReference type="InterPro" id="IPR021842">
    <property type="entry name" value="DUF3435"/>
</dbReference>
<dbReference type="AlphaFoldDB" id="A0A9P4QLB8"/>
<keyword evidence="2" id="KW-1185">Reference proteome</keyword>
<organism evidence="1 2">
    <name type="scientific">Polyplosphaeria fusca</name>
    <dbReference type="NCBI Taxonomy" id="682080"/>
    <lineage>
        <taxon>Eukaryota</taxon>
        <taxon>Fungi</taxon>
        <taxon>Dikarya</taxon>
        <taxon>Ascomycota</taxon>
        <taxon>Pezizomycotina</taxon>
        <taxon>Dothideomycetes</taxon>
        <taxon>Pleosporomycetidae</taxon>
        <taxon>Pleosporales</taxon>
        <taxon>Tetraplosphaeriaceae</taxon>
        <taxon>Polyplosphaeria</taxon>
    </lineage>
</organism>
<feature type="non-terminal residue" evidence="1">
    <location>
        <position position="253"/>
    </location>
</feature>
<evidence type="ECO:0000313" key="1">
    <source>
        <dbReference type="EMBL" id="KAF2727583.1"/>
    </source>
</evidence>
<evidence type="ECO:0000313" key="2">
    <source>
        <dbReference type="Proteomes" id="UP000799444"/>
    </source>
</evidence>
<dbReference type="PANTHER" id="PTHR37535:SF3">
    <property type="entry name" value="FLUG DOMAIN-CONTAINING PROTEIN"/>
    <property type="match status" value="1"/>
</dbReference>
<feature type="non-terminal residue" evidence="1">
    <location>
        <position position="1"/>
    </location>
</feature>
<protein>
    <submittedName>
        <fullName evidence="1">Uncharacterized protein</fullName>
    </submittedName>
</protein>
<dbReference type="EMBL" id="ML996324">
    <property type="protein sequence ID" value="KAF2727583.1"/>
    <property type="molecule type" value="Genomic_DNA"/>
</dbReference>
<dbReference type="Proteomes" id="UP000799444">
    <property type="component" value="Unassembled WGS sequence"/>
</dbReference>
<name>A0A9P4QLB8_9PLEO</name>
<sequence>GRLDSKMNVSTLRKEFNQLERALKYEERHQYSPKERDDIYYYISKLPGLEGASTRKRPKPVGLFADIADIIYFLMCCDEYVWVHPREMIQTIWILELMGYWGLRPGEITESCNHRGSNEGISYEDCSLYLVRSEGTLTYQLKILLKYRKFKRNDEGLADTIVLHEETKPEHAFACPVRMFISMALADDAFEGPKSFSDFAHRSLPLTASSKLYRIRADKCKTPVIRATKGASIHPSRILSASTLRDQLVKIGQ</sequence>
<comment type="caution">
    <text evidence="1">The sequence shown here is derived from an EMBL/GenBank/DDBJ whole genome shotgun (WGS) entry which is preliminary data.</text>
</comment>
<dbReference type="Pfam" id="PF11917">
    <property type="entry name" value="DUF3435"/>
    <property type="match status" value="1"/>
</dbReference>
<proteinExistence type="predicted"/>
<accession>A0A9P4QLB8</accession>
<gene>
    <name evidence="1" type="ORF">EJ04DRAFT_408015</name>
</gene>
<dbReference type="OrthoDB" id="3943630at2759"/>
<reference evidence="1" key="1">
    <citation type="journal article" date="2020" name="Stud. Mycol.">
        <title>101 Dothideomycetes genomes: a test case for predicting lifestyles and emergence of pathogens.</title>
        <authorList>
            <person name="Haridas S."/>
            <person name="Albert R."/>
            <person name="Binder M."/>
            <person name="Bloem J."/>
            <person name="Labutti K."/>
            <person name="Salamov A."/>
            <person name="Andreopoulos B."/>
            <person name="Baker S."/>
            <person name="Barry K."/>
            <person name="Bills G."/>
            <person name="Bluhm B."/>
            <person name="Cannon C."/>
            <person name="Castanera R."/>
            <person name="Culley D."/>
            <person name="Daum C."/>
            <person name="Ezra D."/>
            <person name="Gonzalez J."/>
            <person name="Henrissat B."/>
            <person name="Kuo A."/>
            <person name="Liang C."/>
            <person name="Lipzen A."/>
            <person name="Lutzoni F."/>
            <person name="Magnuson J."/>
            <person name="Mondo S."/>
            <person name="Nolan M."/>
            <person name="Ohm R."/>
            <person name="Pangilinan J."/>
            <person name="Park H.-J."/>
            <person name="Ramirez L."/>
            <person name="Alfaro M."/>
            <person name="Sun H."/>
            <person name="Tritt A."/>
            <person name="Yoshinaga Y."/>
            <person name="Zwiers L.-H."/>
            <person name="Turgeon B."/>
            <person name="Goodwin S."/>
            <person name="Spatafora J."/>
            <person name="Crous P."/>
            <person name="Grigoriev I."/>
        </authorList>
    </citation>
    <scope>NUCLEOTIDE SEQUENCE</scope>
    <source>
        <strain evidence="1">CBS 125425</strain>
    </source>
</reference>